<dbReference type="Gene3D" id="3.20.20.140">
    <property type="entry name" value="Metal-dependent hydrolases"/>
    <property type="match status" value="2"/>
</dbReference>
<evidence type="ECO:0008006" key="3">
    <source>
        <dbReference type="Google" id="ProtNLM"/>
    </source>
</evidence>
<reference evidence="2" key="1">
    <citation type="submission" date="2016-06" db="EMBL/GenBank/DDBJ databases">
        <authorList>
            <person name="Varghese N."/>
            <person name="Submissions Spin"/>
        </authorList>
    </citation>
    <scope>NUCLEOTIDE SEQUENCE [LARGE SCALE GENOMIC DNA]</scope>
    <source>
        <strain evidence="2">DSM 43909</strain>
    </source>
</reference>
<dbReference type="EMBL" id="LT607411">
    <property type="protein sequence ID" value="SCF06274.1"/>
    <property type="molecule type" value="Genomic_DNA"/>
</dbReference>
<dbReference type="PROSITE" id="PS51318">
    <property type="entry name" value="TAT"/>
    <property type="match status" value="1"/>
</dbReference>
<evidence type="ECO:0000313" key="2">
    <source>
        <dbReference type="Proteomes" id="UP000198242"/>
    </source>
</evidence>
<evidence type="ECO:0000313" key="1">
    <source>
        <dbReference type="EMBL" id="SCF06274.1"/>
    </source>
</evidence>
<organism evidence="1 2">
    <name type="scientific">Micromonospora viridifaciens</name>
    <dbReference type="NCBI Taxonomy" id="1881"/>
    <lineage>
        <taxon>Bacteria</taxon>
        <taxon>Bacillati</taxon>
        <taxon>Actinomycetota</taxon>
        <taxon>Actinomycetes</taxon>
        <taxon>Micromonosporales</taxon>
        <taxon>Micromonosporaceae</taxon>
        <taxon>Micromonospora</taxon>
    </lineage>
</organism>
<name>A0A1C4XD70_MICVI</name>
<proteinExistence type="predicted"/>
<keyword evidence="2" id="KW-1185">Reference proteome</keyword>
<dbReference type="SUPFAM" id="SSF89550">
    <property type="entry name" value="PHP domain-like"/>
    <property type="match status" value="2"/>
</dbReference>
<accession>A0A1C4XD70</accession>
<dbReference type="InterPro" id="IPR006311">
    <property type="entry name" value="TAT_signal"/>
</dbReference>
<dbReference type="AlphaFoldDB" id="A0A1C4XD70"/>
<dbReference type="Proteomes" id="UP000198242">
    <property type="component" value="Chromosome I"/>
</dbReference>
<protein>
    <recommendedName>
        <fullName evidence="3">Polymerase/histidinol phosphatase N-terminal domain-containing protein</fullName>
    </recommendedName>
</protein>
<dbReference type="InterPro" id="IPR016195">
    <property type="entry name" value="Pol/histidinol_Pase-like"/>
</dbReference>
<gene>
    <name evidence="1" type="ORF">GA0074695_3200</name>
</gene>
<sequence>MTSAISRRGALKLGAAIGIGTAVGPVPVAAPLRAAGAVPPGKRAVSMAMHIHSAFSEGTASMAAHLQQATDLGVDVIWWTDHDFRMQAHGYRQAVRFEGLSEPENGRSWTWNKILEGKPDLAVGTFVDEPHSPDEPGRALRLQARTPAAAWGALLYEGVAWNSTYTTSLAATVLELDVLAENLGPDAELVVRVLSSYRPATEGRRAGRYTLEYRIGQTAGRWTENDGLLGVVGLQVTSGTWQRLRLDLESDVAALWPDIVAADSGIHRLRVGVRSRNGALASGMVDRLRFLRSRRDGDESVVLQDEMMREYTRRYPAVRQFHGTEISLVRHLNAFGGNFTLPDYGDAPPTKITKVEAAIDMVNFVHANNGLVAFNHPLEDAPSGPQLARLLIETNALGADMIEVGSKEDFEESVFAYDAAARNAVFVTATGVSDDHGGQDWVQQKQRWITSVWADSTDERDLFVALRGGRAWFWDPQYWRGQLDILVRGTVPMGGVLVTPAAQAPVTITVTDLPDGATVHLVTGEVDFAGLADPAPATTSRQIELDRQEERAHLVIPTGTSCYLRVEIRNVDGDVIGFSNPAWILKDQPRNGIPVERRGSYGWAG</sequence>